<sequence>MLKKTNGSKNEKVLKLFFIDYLFIFLILGSSFTIYIHHLFPDRPIWITEFFVLEPKVAGSVQTFIYIVLLKLSPIFLFSTWYITETRWWKFSLLSPIIYLSYQLITQIFIELGMHESSVNLYSLPYLIMLLLVLLGFNLSLKYYKKNLVHNYNIDSDNFYQLPRTTKEHRRIKLVKDILDEENLNRTQLNLIYKEYNLLGQLNQEFISNKSNFDLISGFKTLFEILFFILLLLTPLFFNIYKIISPGIDNINLYGITISSFGFRDLQTLLWVINSKLLMIIPVTLWFFTSRYWWKYFLLIPFSISVFQLIEMFKDSSKMDGEEIYVIFPLVVLITGIMVFLTGRVRRYVMLLEFYYKMEQKINKSILSLSMDKGDERSDLKKELTELIKEHKKYPPEEYLRRLKAIKGRLEELKEQEY</sequence>
<dbReference type="AlphaFoldDB" id="A0A4S3M0P1"/>
<evidence type="ECO:0000313" key="3">
    <source>
        <dbReference type="Proteomes" id="UP000305939"/>
    </source>
</evidence>
<feature type="transmembrane region" description="Helical" evidence="1">
    <location>
        <begin position="60"/>
        <end position="84"/>
    </location>
</feature>
<feature type="transmembrane region" description="Helical" evidence="1">
    <location>
        <begin position="225"/>
        <end position="244"/>
    </location>
</feature>
<reference evidence="2 3" key="1">
    <citation type="submission" date="2019-04" db="EMBL/GenBank/DDBJ databases">
        <title>Draft genome sequence of Robertkochia marina CC-AMO-30D.</title>
        <authorList>
            <person name="Hameed A."/>
            <person name="Lin S.-Y."/>
            <person name="Shahina M."/>
            <person name="Lai W.-A."/>
            <person name="Young C.-C."/>
        </authorList>
    </citation>
    <scope>NUCLEOTIDE SEQUENCE [LARGE SCALE GENOMIC DNA]</scope>
    <source>
        <strain evidence="2 3">CC-AMO-30D</strain>
    </source>
</reference>
<evidence type="ECO:0000313" key="2">
    <source>
        <dbReference type="EMBL" id="THD67944.1"/>
    </source>
</evidence>
<feature type="transmembrane region" description="Helical" evidence="1">
    <location>
        <begin position="296"/>
        <end position="313"/>
    </location>
</feature>
<comment type="caution">
    <text evidence="2">The sequence shown here is derived from an EMBL/GenBank/DDBJ whole genome shotgun (WGS) entry which is preliminary data.</text>
</comment>
<keyword evidence="1" id="KW-1133">Transmembrane helix</keyword>
<keyword evidence="1" id="KW-0472">Membrane</keyword>
<accession>A0A4S3M0P1</accession>
<dbReference type="EMBL" id="SSMC01000002">
    <property type="protein sequence ID" value="THD67944.1"/>
    <property type="molecule type" value="Genomic_DNA"/>
</dbReference>
<feature type="transmembrane region" description="Helical" evidence="1">
    <location>
        <begin position="269"/>
        <end position="289"/>
    </location>
</feature>
<feature type="transmembrane region" description="Helical" evidence="1">
    <location>
        <begin position="325"/>
        <end position="343"/>
    </location>
</feature>
<name>A0A4S3M0P1_9FLAO</name>
<evidence type="ECO:0000256" key="1">
    <source>
        <dbReference type="SAM" id="Phobius"/>
    </source>
</evidence>
<proteinExistence type="predicted"/>
<feature type="transmembrane region" description="Helical" evidence="1">
    <location>
        <begin position="21"/>
        <end position="40"/>
    </location>
</feature>
<organism evidence="2 3">
    <name type="scientific">Robertkochia marina</name>
    <dbReference type="NCBI Taxonomy" id="1227945"/>
    <lineage>
        <taxon>Bacteria</taxon>
        <taxon>Pseudomonadati</taxon>
        <taxon>Bacteroidota</taxon>
        <taxon>Flavobacteriia</taxon>
        <taxon>Flavobacteriales</taxon>
        <taxon>Flavobacteriaceae</taxon>
        <taxon>Robertkochia</taxon>
    </lineage>
</organism>
<keyword evidence="1" id="KW-0812">Transmembrane</keyword>
<gene>
    <name evidence="2" type="ORF">E7Z59_09855</name>
</gene>
<protein>
    <submittedName>
        <fullName evidence="2">Uncharacterized protein</fullName>
    </submittedName>
</protein>
<dbReference type="Proteomes" id="UP000305939">
    <property type="component" value="Unassembled WGS sequence"/>
</dbReference>
<keyword evidence="3" id="KW-1185">Reference proteome</keyword>
<feature type="transmembrane region" description="Helical" evidence="1">
    <location>
        <begin position="91"/>
        <end position="110"/>
    </location>
</feature>
<feature type="transmembrane region" description="Helical" evidence="1">
    <location>
        <begin position="122"/>
        <end position="141"/>
    </location>
</feature>